<dbReference type="EMBL" id="JAWPEI010000015">
    <property type="protein sequence ID" value="KAK4707413.1"/>
    <property type="molecule type" value="Genomic_DNA"/>
</dbReference>
<evidence type="ECO:0000256" key="1">
    <source>
        <dbReference type="SAM" id="MobiDB-lite"/>
    </source>
</evidence>
<name>A0AAV9K394_9SOLN</name>
<dbReference type="Proteomes" id="UP001311915">
    <property type="component" value="Unassembled WGS sequence"/>
</dbReference>
<feature type="compositionally biased region" description="Basic and acidic residues" evidence="1">
    <location>
        <begin position="1"/>
        <end position="11"/>
    </location>
</feature>
<protein>
    <submittedName>
        <fullName evidence="2">Uncharacterized protein</fullName>
    </submittedName>
</protein>
<keyword evidence="3" id="KW-1185">Reference proteome</keyword>
<dbReference type="AlphaFoldDB" id="A0AAV9K394"/>
<organism evidence="2 3">
    <name type="scientific">Solanum pinnatisectum</name>
    <name type="common">tansyleaf nightshade</name>
    <dbReference type="NCBI Taxonomy" id="50273"/>
    <lineage>
        <taxon>Eukaryota</taxon>
        <taxon>Viridiplantae</taxon>
        <taxon>Streptophyta</taxon>
        <taxon>Embryophyta</taxon>
        <taxon>Tracheophyta</taxon>
        <taxon>Spermatophyta</taxon>
        <taxon>Magnoliopsida</taxon>
        <taxon>eudicotyledons</taxon>
        <taxon>Gunneridae</taxon>
        <taxon>Pentapetalae</taxon>
        <taxon>asterids</taxon>
        <taxon>lamiids</taxon>
        <taxon>Solanales</taxon>
        <taxon>Solanaceae</taxon>
        <taxon>Solanoideae</taxon>
        <taxon>Solaneae</taxon>
        <taxon>Solanum</taxon>
    </lineage>
</organism>
<gene>
    <name evidence="2" type="ORF">R3W88_033014</name>
</gene>
<comment type="caution">
    <text evidence="2">The sequence shown here is derived from an EMBL/GenBank/DDBJ whole genome shotgun (WGS) entry which is preliminary data.</text>
</comment>
<feature type="region of interest" description="Disordered" evidence="1">
    <location>
        <begin position="1"/>
        <end position="35"/>
    </location>
</feature>
<proteinExistence type="predicted"/>
<evidence type="ECO:0000313" key="2">
    <source>
        <dbReference type="EMBL" id="KAK4707413.1"/>
    </source>
</evidence>
<accession>A0AAV9K394</accession>
<reference evidence="2 3" key="1">
    <citation type="submission" date="2023-10" db="EMBL/GenBank/DDBJ databases">
        <title>Genome-Wide Identification Analysis in wild type Solanum Pinnatisectum Reveals Some Genes Defensing Phytophthora Infestans.</title>
        <authorList>
            <person name="Sun C."/>
        </authorList>
    </citation>
    <scope>NUCLEOTIDE SEQUENCE [LARGE SCALE GENOMIC DNA]</scope>
    <source>
        <strain evidence="2">LQN</strain>
        <tissue evidence="2">Leaf</tissue>
    </source>
</reference>
<sequence length="74" mass="8830">MHDHLQERSDVFDSEVASKKISRSRWRKRKRRQRRTVRIAEDGRMENCSQCGMRQEYQSLEEAKPNLLLKPAAT</sequence>
<feature type="compositionally biased region" description="Basic residues" evidence="1">
    <location>
        <begin position="20"/>
        <end position="35"/>
    </location>
</feature>
<evidence type="ECO:0000313" key="3">
    <source>
        <dbReference type="Proteomes" id="UP001311915"/>
    </source>
</evidence>